<gene>
    <name evidence="2" type="ORF">HG263_11955</name>
</gene>
<protein>
    <submittedName>
        <fullName evidence="2">Uncharacterized protein</fullName>
    </submittedName>
</protein>
<evidence type="ECO:0000313" key="3">
    <source>
        <dbReference type="Proteomes" id="UP000586305"/>
    </source>
</evidence>
<name>A0A849VHN6_9GAMM</name>
<accession>A0A849VHN6</accession>
<keyword evidence="1" id="KW-0812">Transmembrane</keyword>
<sequence length="187" mass="21612">MIEYVKVTNTITITLENSAFLLTLFVYLRHGTRFSLIDKASLQTSQDHQLYSCLVSTFAVALGSFYTVPLVYDIIELNMDVIDRRRIFYVSFMVTGFLFMLTLYIAHRIRGCRFSLYARIIMYCSLSGVILNFTQLVLRGYLDINVLYDYRVYSIATIAINIITGCVLLSFPIKYLFNVYVENKSAE</sequence>
<dbReference type="Proteomes" id="UP000586305">
    <property type="component" value="Unassembled WGS sequence"/>
</dbReference>
<feature type="transmembrane region" description="Helical" evidence="1">
    <location>
        <begin position="150"/>
        <end position="171"/>
    </location>
</feature>
<comment type="caution">
    <text evidence="2">The sequence shown here is derived from an EMBL/GenBank/DDBJ whole genome shotgun (WGS) entry which is preliminary data.</text>
</comment>
<keyword evidence="1" id="KW-0472">Membrane</keyword>
<dbReference type="RefSeq" id="WP_171626303.1">
    <property type="nucleotide sequence ID" value="NZ_JABBPG010000004.1"/>
</dbReference>
<reference evidence="2 3" key="1">
    <citation type="submission" date="2020-04" db="EMBL/GenBank/DDBJ databases">
        <title>Pseudoalteromonas caenipelagi sp. nov., isolated from a tidal flat.</title>
        <authorList>
            <person name="Park S."/>
            <person name="Yoon J.-H."/>
        </authorList>
    </citation>
    <scope>NUCLEOTIDE SEQUENCE [LARGE SCALE GENOMIC DNA]</scope>
    <source>
        <strain evidence="2 3">JBTF-M23</strain>
    </source>
</reference>
<evidence type="ECO:0000256" key="1">
    <source>
        <dbReference type="SAM" id="Phobius"/>
    </source>
</evidence>
<feature type="transmembrane region" description="Helical" evidence="1">
    <location>
        <begin position="87"/>
        <end position="105"/>
    </location>
</feature>
<organism evidence="2 3">
    <name type="scientific">Pseudoalteromonas caenipelagi</name>
    <dbReference type="NCBI Taxonomy" id="2726988"/>
    <lineage>
        <taxon>Bacteria</taxon>
        <taxon>Pseudomonadati</taxon>
        <taxon>Pseudomonadota</taxon>
        <taxon>Gammaproteobacteria</taxon>
        <taxon>Alteromonadales</taxon>
        <taxon>Pseudoalteromonadaceae</taxon>
        <taxon>Pseudoalteromonas</taxon>
    </lineage>
</organism>
<keyword evidence="1" id="KW-1133">Transmembrane helix</keyword>
<evidence type="ECO:0000313" key="2">
    <source>
        <dbReference type="EMBL" id="NOU51241.1"/>
    </source>
</evidence>
<dbReference type="AlphaFoldDB" id="A0A849VHN6"/>
<feature type="transmembrane region" description="Helical" evidence="1">
    <location>
        <begin position="117"/>
        <end position="138"/>
    </location>
</feature>
<feature type="transmembrane region" description="Helical" evidence="1">
    <location>
        <begin position="6"/>
        <end position="28"/>
    </location>
</feature>
<keyword evidence="3" id="KW-1185">Reference proteome</keyword>
<proteinExistence type="predicted"/>
<feature type="transmembrane region" description="Helical" evidence="1">
    <location>
        <begin position="49"/>
        <end position="67"/>
    </location>
</feature>
<dbReference type="EMBL" id="JABBPG010000004">
    <property type="protein sequence ID" value="NOU51241.1"/>
    <property type="molecule type" value="Genomic_DNA"/>
</dbReference>